<protein>
    <submittedName>
        <fullName evidence="1">Uncharacterized protein</fullName>
    </submittedName>
</protein>
<dbReference type="Proteomes" id="UP000069771">
    <property type="component" value="Chromosome"/>
</dbReference>
<dbReference type="KEGG" id="fro:AALO17_11130"/>
<name>A0A140DUC0_9FIRM</name>
<evidence type="ECO:0000313" key="2">
    <source>
        <dbReference type="Proteomes" id="UP000069771"/>
    </source>
</evidence>
<gene>
    <name evidence="1" type="ORF">AALO17_11130</name>
</gene>
<dbReference type="AlphaFoldDB" id="A0A140DUC0"/>
<dbReference type="EMBL" id="CP011391">
    <property type="protein sequence ID" value="AMK54247.1"/>
    <property type="molecule type" value="Genomic_DNA"/>
</dbReference>
<reference evidence="1 2" key="1">
    <citation type="journal article" date="2016" name="Gut Pathog.">
        <title>Whole genome sequencing of "Faecalibaculum rodentium" ALO17, isolated from C57BL/6J laboratory mouse feces.</title>
        <authorList>
            <person name="Lim S."/>
            <person name="Chang D.H."/>
            <person name="Ahn S."/>
            <person name="Kim B.C."/>
        </authorList>
    </citation>
    <scope>NUCLEOTIDE SEQUENCE [LARGE SCALE GENOMIC DNA]</scope>
    <source>
        <strain evidence="1 2">Alo17</strain>
    </source>
</reference>
<accession>A0A140DUC0</accession>
<sequence length="42" mass="4803">MYPALFQQNQNNPPDRIFCSSLLLIPFAVPDSAKKKKKQDPL</sequence>
<evidence type="ECO:0000313" key="1">
    <source>
        <dbReference type="EMBL" id="AMK54247.1"/>
    </source>
</evidence>
<organism evidence="1 2">
    <name type="scientific">Faecalibaculum rodentium</name>
    <dbReference type="NCBI Taxonomy" id="1702221"/>
    <lineage>
        <taxon>Bacteria</taxon>
        <taxon>Bacillati</taxon>
        <taxon>Bacillota</taxon>
        <taxon>Erysipelotrichia</taxon>
        <taxon>Erysipelotrichales</taxon>
        <taxon>Erysipelotrichaceae</taxon>
        <taxon>Faecalibaculum</taxon>
    </lineage>
</organism>
<proteinExistence type="predicted"/>
<keyword evidence="2" id="KW-1185">Reference proteome</keyword>